<proteinExistence type="predicted"/>
<dbReference type="EMBL" id="JABBWE010000011">
    <property type="protein sequence ID" value="KAG1799239.1"/>
    <property type="molecule type" value="Genomic_DNA"/>
</dbReference>
<dbReference type="Proteomes" id="UP000719766">
    <property type="component" value="Unassembled WGS sequence"/>
</dbReference>
<evidence type="ECO:0000256" key="1">
    <source>
        <dbReference type="ARBA" id="ARBA00022448"/>
    </source>
</evidence>
<sequence>MPSFKCTTTGVELIAKPKLLLFLDAPTSGLDSQSVCAIMKFLCKLHVVSAKVYLLAIELASINILESWSRSLTNSCSSKKAARLYFGDIGEGSSTMLECFEHNSSPRCNPNANLAEYMFDVIGEVQQHRP</sequence>
<dbReference type="GeneID" id="64591192"/>
<reference evidence="2" key="1">
    <citation type="journal article" date="2020" name="New Phytol.">
        <title>Comparative genomics reveals dynamic genome evolution in host specialist ectomycorrhizal fungi.</title>
        <authorList>
            <person name="Lofgren L.A."/>
            <person name="Nguyen N.H."/>
            <person name="Vilgalys R."/>
            <person name="Ruytinx J."/>
            <person name="Liao H.L."/>
            <person name="Branco S."/>
            <person name="Kuo A."/>
            <person name="LaButti K."/>
            <person name="Lipzen A."/>
            <person name="Andreopoulos W."/>
            <person name="Pangilinan J."/>
            <person name="Riley R."/>
            <person name="Hundley H."/>
            <person name="Na H."/>
            <person name="Barry K."/>
            <person name="Grigoriev I.V."/>
            <person name="Stajich J.E."/>
            <person name="Kennedy P.G."/>
        </authorList>
    </citation>
    <scope>NUCLEOTIDE SEQUENCE</scope>
    <source>
        <strain evidence="2">S12</strain>
    </source>
</reference>
<evidence type="ECO:0000313" key="3">
    <source>
        <dbReference type="Proteomes" id="UP000719766"/>
    </source>
</evidence>
<dbReference type="AlphaFoldDB" id="A0A9P7DNN6"/>
<name>A0A9P7DNN6_9AGAM</name>
<comment type="caution">
    <text evidence="2">The sequence shown here is derived from an EMBL/GenBank/DDBJ whole genome shotgun (WGS) entry which is preliminary data.</text>
</comment>
<protein>
    <submittedName>
        <fullName evidence="2">Uncharacterized protein</fullName>
    </submittedName>
</protein>
<organism evidence="2 3">
    <name type="scientific">Suillus plorans</name>
    <dbReference type="NCBI Taxonomy" id="116603"/>
    <lineage>
        <taxon>Eukaryota</taxon>
        <taxon>Fungi</taxon>
        <taxon>Dikarya</taxon>
        <taxon>Basidiomycota</taxon>
        <taxon>Agaricomycotina</taxon>
        <taxon>Agaricomycetes</taxon>
        <taxon>Agaricomycetidae</taxon>
        <taxon>Boletales</taxon>
        <taxon>Suillineae</taxon>
        <taxon>Suillaceae</taxon>
        <taxon>Suillus</taxon>
    </lineage>
</organism>
<keyword evidence="3" id="KW-1185">Reference proteome</keyword>
<keyword evidence="1" id="KW-0813">Transport</keyword>
<dbReference type="PANTHER" id="PTHR19241">
    <property type="entry name" value="ATP-BINDING CASSETTE TRANSPORTER"/>
    <property type="match status" value="1"/>
</dbReference>
<gene>
    <name evidence="2" type="ORF">HD556DRAFT_1231410</name>
</gene>
<dbReference type="OrthoDB" id="245989at2759"/>
<accession>A0A9P7DNN6</accession>
<evidence type="ECO:0000313" key="2">
    <source>
        <dbReference type="EMBL" id="KAG1799239.1"/>
    </source>
</evidence>
<dbReference type="RefSeq" id="XP_041163638.1">
    <property type="nucleotide sequence ID" value="XM_041297428.1"/>
</dbReference>